<dbReference type="GO" id="GO:0030134">
    <property type="term" value="C:COPII-coated ER to Golgi transport vesicle"/>
    <property type="evidence" value="ECO:0007669"/>
    <property type="project" value="TreeGrafter"/>
</dbReference>
<dbReference type="AlphaFoldDB" id="A0A7S0LUE1"/>
<name>A0A7S0LUE1_9CRYP</name>
<evidence type="ECO:0000313" key="8">
    <source>
        <dbReference type="EMBL" id="CAD8622993.1"/>
    </source>
</evidence>
<sequence length="410" mass="46079">MRKSVFLKMSSRFFAKLRDFDVYPKTIQDYQVKTLAGAAVSVCGIILMVTLFLGELSLYLSTTTVHELSVDTSRGEKLQINFDVTFPRMPCSIISLDTMDISGEQHLDVTHEVYKQRLDEIGNAIADKTLEHNIQSNKTMIRKMMDGSANASDFVDAPTTTPSLSAETECGSCYGAEDQPGDCCNTCDEVRDAYRRRGWAFFNMENIKPCKDEGTRLKEQEEKNEGCRVTGTLEVNKVAGNFHFAPGKSFQNIGFQLHDLLNFQRNVVQHNVSHVINHLSFGKKFPGRINPLDGLSRFTEFKSGMYQYFIKVVPTKYAYLNKSVIDTNQFSSTEHFRKIEGLQRGLPGVFFFYDLSPIMVTFAERSNSFLELVTGVCAIVGGVFTVTGIIDSTIYTGQKIAKKLQLGKLH</sequence>
<evidence type="ECO:0000256" key="3">
    <source>
        <dbReference type="ARBA" id="ARBA00022989"/>
    </source>
</evidence>
<organism evidence="8">
    <name type="scientific">Cryptomonas curvata</name>
    <dbReference type="NCBI Taxonomy" id="233186"/>
    <lineage>
        <taxon>Eukaryota</taxon>
        <taxon>Cryptophyceae</taxon>
        <taxon>Cryptomonadales</taxon>
        <taxon>Cryptomonadaceae</taxon>
        <taxon>Cryptomonas</taxon>
    </lineage>
</organism>
<feature type="domain" description="Endoplasmic reticulum vesicle transporter N-terminal" evidence="7">
    <location>
        <begin position="17"/>
        <end position="106"/>
    </location>
</feature>
<evidence type="ECO:0000256" key="2">
    <source>
        <dbReference type="ARBA" id="ARBA00022692"/>
    </source>
</evidence>
<dbReference type="Pfam" id="PF13850">
    <property type="entry name" value="ERGIC_N"/>
    <property type="match status" value="1"/>
</dbReference>
<proteinExistence type="predicted"/>
<evidence type="ECO:0000256" key="5">
    <source>
        <dbReference type="SAM" id="Phobius"/>
    </source>
</evidence>
<keyword evidence="4 5" id="KW-0472">Membrane</keyword>
<dbReference type="PANTHER" id="PTHR10984">
    <property type="entry name" value="ENDOPLASMIC RETICULUM-GOLGI INTERMEDIATE COMPARTMENT PROTEIN"/>
    <property type="match status" value="1"/>
</dbReference>
<dbReference type="GO" id="GO:0005783">
    <property type="term" value="C:endoplasmic reticulum"/>
    <property type="evidence" value="ECO:0007669"/>
    <property type="project" value="TreeGrafter"/>
</dbReference>
<dbReference type="InterPro" id="IPR039542">
    <property type="entry name" value="Erv_N"/>
</dbReference>
<gene>
    <name evidence="8" type="ORF">CCUR1050_LOCUS668</name>
</gene>
<evidence type="ECO:0008006" key="9">
    <source>
        <dbReference type="Google" id="ProtNLM"/>
    </source>
</evidence>
<dbReference type="InterPro" id="IPR012936">
    <property type="entry name" value="Erv_C"/>
</dbReference>
<evidence type="ECO:0000259" key="6">
    <source>
        <dbReference type="Pfam" id="PF07970"/>
    </source>
</evidence>
<dbReference type="InterPro" id="IPR045888">
    <property type="entry name" value="Erv"/>
</dbReference>
<keyword evidence="3 5" id="KW-1133">Transmembrane helix</keyword>
<feature type="transmembrane region" description="Helical" evidence="5">
    <location>
        <begin position="35"/>
        <end position="60"/>
    </location>
</feature>
<evidence type="ECO:0000256" key="1">
    <source>
        <dbReference type="ARBA" id="ARBA00004370"/>
    </source>
</evidence>
<reference evidence="8" key="1">
    <citation type="submission" date="2021-01" db="EMBL/GenBank/DDBJ databases">
        <authorList>
            <person name="Corre E."/>
            <person name="Pelletier E."/>
            <person name="Niang G."/>
            <person name="Scheremetjew M."/>
            <person name="Finn R."/>
            <person name="Kale V."/>
            <person name="Holt S."/>
            <person name="Cochrane G."/>
            <person name="Meng A."/>
            <person name="Brown T."/>
            <person name="Cohen L."/>
        </authorList>
    </citation>
    <scope>NUCLEOTIDE SEQUENCE</scope>
    <source>
        <strain evidence="8">CCAP979/52</strain>
    </source>
</reference>
<accession>A0A7S0LUE1</accession>
<keyword evidence="2 5" id="KW-0812">Transmembrane</keyword>
<dbReference type="GO" id="GO:0016020">
    <property type="term" value="C:membrane"/>
    <property type="evidence" value="ECO:0007669"/>
    <property type="project" value="UniProtKB-SubCell"/>
</dbReference>
<evidence type="ECO:0000259" key="7">
    <source>
        <dbReference type="Pfam" id="PF13850"/>
    </source>
</evidence>
<comment type="subcellular location">
    <subcellularLocation>
        <location evidence="1">Membrane</location>
    </subcellularLocation>
</comment>
<evidence type="ECO:0000256" key="4">
    <source>
        <dbReference type="ARBA" id="ARBA00023136"/>
    </source>
</evidence>
<dbReference type="PANTHER" id="PTHR10984:SF82">
    <property type="entry name" value="ENDOPLASMIC RETICULUM VESICLE TRANSPORTER PROTEIN"/>
    <property type="match status" value="1"/>
</dbReference>
<dbReference type="EMBL" id="HBEZ01001153">
    <property type="protein sequence ID" value="CAD8622993.1"/>
    <property type="molecule type" value="Transcribed_RNA"/>
</dbReference>
<dbReference type="Pfam" id="PF07970">
    <property type="entry name" value="COPIIcoated_ERV"/>
    <property type="match status" value="1"/>
</dbReference>
<protein>
    <recommendedName>
        <fullName evidence="9">Endoplasmic reticulum vesicle transporter C-terminal domain-containing protein</fullName>
    </recommendedName>
</protein>
<feature type="domain" description="Endoplasmic reticulum vesicle transporter C-terminal" evidence="6">
    <location>
        <begin position="173"/>
        <end position="391"/>
    </location>
</feature>